<sequence length="341" mass="39254">MKNNVLDQALQLSEEILSNIELNEISLSNIALKTSRLARLLDDFEKQKIFQYEASGYPSTPNGINPDIFSLLQKSNRTYFKKEKDNELKEYAHRKSIEQYENELLSAKESIYVSKDADVSVSSSNPYQNVYAPIGNGLERKSLRDIISNNSEIIASRKSYIYDYVLEKNYELKYSNFNSDIFTRTQLKVDSAMMDILPETIKKFTSVYSNLLSENDEDWSNAVHSCRRILQDLADKIYPAREPKELPNGKKISLGVEQYINRLIAYIEEHSDSSRFEEIVGSNLKYIGERLDSLFNAVQKGSHKVISTQDEADRYVIYTYLIVGDILRLKADVESKIEIVK</sequence>
<dbReference type="RefSeq" id="WP_164968511.1">
    <property type="nucleotide sequence ID" value="NZ_CP053835.1"/>
</dbReference>
<organism evidence="2 3">
    <name type="scientific">Arcobacter defluvii</name>
    <dbReference type="NCBI Taxonomy" id="873191"/>
    <lineage>
        <taxon>Bacteria</taxon>
        <taxon>Pseudomonadati</taxon>
        <taxon>Campylobacterota</taxon>
        <taxon>Epsilonproteobacteria</taxon>
        <taxon>Campylobacterales</taxon>
        <taxon>Arcobacteraceae</taxon>
        <taxon>Arcobacter</taxon>
    </lineage>
</organism>
<dbReference type="AlphaFoldDB" id="A0AAE7E6T2"/>
<evidence type="ECO:0000313" key="3">
    <source>
        <dbReference type="Proteomes" id="UP000503313"/>
    </source>
</evidence>
<dbReference type="InterPro" id="IPR041304">
    <property type="entry name" value="AbiTii"/>
</dbReference>
<name>A0AAE7E6T2_9BACT</name>
<accession>A0AAE7E6T2</accession>
<keyword evidence="3" id="KW-1185">Reference proteome</keyword>
<dbReference type="Proteomes" id="UP000503313">
    <property type="component" value="Chromosome"/>
</dbReference>
<protein>
    <recommendedName>
        <fullName evidence="1">AbiTii domain-containing protein</fullName>
    </recommendedName>
</protein>
<dbReference type="EMBL" id="CP053835">
    <property type="protein sequence ID" value="QKF78245.1"/>
    <property type="molecule type" value="Genomic_DNA"/>
</dbReference>
<proteinExistence type="predicted"/>
<feature type="domain" description="AbiTii" evidence="1">
    <location>
        <begin position="11"/>
        <end position="186"/>
    </location>
</feature>
<evidence type="ECO:0000313" key="2">
    <source>
        <dbReference type="EMBL" id="QKF78245.1"/>
    </source>
</evidence>
<evidence type="ECO:0000259" key="1">
    <source>
        <dbReference type="Pfam" id="PF18864"/>
    </source>
</evidence>
<reference evidence="2 3" key="1">
    <citation type="submission" date="2020-05" db="EMBL/GenBank/DDBJ databases">
        <title>Complete genome sequencing of Campylobacter and Arcobacter type strains.</title>
        <authorList>
            <person name="Miller W.G."/>
            <person name="Yee E."/>
        </authorList>
    </citation>
    <scope>NUCLEOTIDE SEQUENCE [LARGE SCALE GENOMIC DNA]</scope>
    <source>
        <strain evidence="2 3">LMG 25694</strain>
    </source>
</reference>
<gene>
    <name evidence="2" type="ORF">ADFLV_2237</name>
</gene>
<dbReference type="Pfam" id="PF18864">
    <property type="entry name" value="AbiTii"/>
    <property type="match status" value="1"/>
</dbReference>
<dbReference type="KEGG" id="adz:ADFLV_2237"/>